<accession>A0A091AQD1</accession>
<dbReference type="PANTHER" id="PTHR48207:SF3">
    <property type="entry name" value="SUCCINATE--HYDROXYMETHYLGLUTARATE COA-TRANSFERASE"/>
    <property type="match status" value="1"/>
</dbReference>
<evidence type="ECO:0000256" key="1">
    <source>
        <dbReference type="ARBA" id="ARBA00022679"/>
    </source>
</evidence>
<dbReference type="Gene3D" id="3.30.1540.10">
    <property type="entry name" value="formyl-coa transferase, domain 3"/>
    <property type="match status" value="1"/>
</dbReference>
<dbReference type="InterPro" id="IPR044855">
    <property type="entry name" value="CoA-Trfase_III_dom3_sf"/>
</dbReference>
<gene>
    <name evidence="2" type="ORF">N787_05720</name>
</gene>
<evidence type="ECO:0000313" key="2">
    <source>
        <dbReference type="EMBL" id="KFN41571.1"/>
    </source>
</evidence>
<dbReference type="RefSeq" id="WP_034215368.1">
    <property type="nucleotide sequence ID" value="NZ_AVCK01000064.1"/>
</dbReference>
<comment type="caution">
    <text evidence="2">The sequence shown here is derived from an EMBL/GenBank/DDBJ whole genome shotgun (WGS) entry which is preliminary data.</text>
</comment>
<dbReference type="SUPFAM" id="SSF89796">
    <property type="entry name" value="CoA-transferase family III (CaiB/BaiF)"/>
    <property type="match status" value="1"/>
</dbReference>
<reference evidence="2 3" key="1">
    <citation type="submission" date="2013-09" db="EMBL/GenBank/DDBJ databases">
        <title>Genome sequencing of Arenimonas metalli.</title>
        <authorList>
            <person name="Chen F."/>
            <person name="Wang G."/>
        </authorList>
    </citation>
    <scope>NUCLEOTIDE SEQUENCE [LARGE SCALE GENOMIC DNA]</scope>
    <source>
        <strain evidence="2 3">CF5-1</strain>
    </source>
</reference>
<evidence type="ECO:0000313" key="3">
    <source>
        <dbReference type="Proteomes" id="UP000029393"/>
    </source>
</evidence>
<keyword evidence="3" id="KW-1185">Reference proteome</keyword>
<dbReference type="InterPro" id="IPR003673">
    <property type="entry name" value="CoA-Trfase_fam_III"/>
</dbReference>
<dbReference type="Gene3D" id="3.40.50.10540">
    <property type="entry name" value="Crotonobetainyl-coa:carnitine coa-transferase, domain 1"/>
    <property type="match status" value="1"/>
</dbReference>
<dbReference type="GO" id="GO:0008410">
    <property type="term" value="F:CoA-transferase activity"/>
    <property type="evidence" value="ECO:0007669"/>
    <property type="project" value="TreeGrafter"/>
</dbReference>
<protein>
    <recommendedName>
        <fullName evidence="4">CoA transferase</fullName>
    </recommendedName>
</protein>
<proteinExistence type="predicted"/>
<organism evidence="2 3">
    <name type="scientific">Arenimonas metalli CF5-1</name>
    <dbReference type="NCBI Taxonomy" id="1384056"/>
    <lineage>
        <taxon>Bacteria</taxon>
        <taxon>Pseudomonadati</taxon>
        <taxon>Pseudomonadota</taxon>
        <taxon>Gammaproteobacteria</taxon>
        <taxon>Lysobacterales</taxon>
        <taxon>Lysobacteraceae</taxon>
        <taxon>Arenimonas</taxon>
    </lineage>
</organism>
<dbReference type="Proteomes" id="UP000029393">
    <property type="component" value="Unassembled WGS sequence"/>
</dbReference>
<dbReference type="InterPro" id="IPR023606">
    <property type="entry name" value="CoA-Trfase_III_dom_1_sf"/>
</dbReference>
<dbReference type="STRING" id="1384056.N787_05720"/>
<name>A0A091AQD1_9GAMM</name>
<dbReference type="eggNOG" id="COG1804">
    <property type="taxonomic scope" value="Bacteria"/>
</dbReference>
<keyword evidence="1" id="KW-0808">Transferase</keyword>
<dbReference type="PATRIC" id="fig|1384056.3.peg.2658"/>
<dbReference type="InterPro" id="IPR050483">
    <property type="entry name" value="CoA-transferase_III_domain"/>
</dbReference>
<evidence type="ECO:0008006" key="4">
    <source>
        <dbReference type="Google" id="ProtNLM"/>
    </source>
</evidence>
<dbReference type="PANTHER" id="PTHR48207">
    <property type="entry name" value="SUCCINATE--HYDROXYMETHYLGLUTARATE COA-TRANSFERASE"/>
    <property type="match status" value="1"/>
</dbReference>
<dbReference type="EMBL" id="AVCK01000064">
    <property type="protein sequence ID" value="KFN41571.1"/>
    <property type="molecule type" value="Genomic_DNA"/>
</dbReference>
<sequence length="386" mass="41031">MNALTGVRVLELSRVLAGPWCGMVLADLGADVIKLESFDGDDTRGLGPPFLDGMSAYFACCNRNKRSLAIDLRAPSARPLLEALVREADVLVENYRTGGAEALGVGYEAMAAINPRLVYCSISGYGRTGPGAKLPGYDYVVQAEAGMMAITGPADGGAYKAGVAVADLATGQNAATAILAALLQRHRTGRGQRIDVSLFDSQLAMLANVGSNALFTGADAPRQGNAHASIVPYQAFMARDREFVLAVASEKLWIQACQALGREDWLRDPRFGNNAARVQHRQALCAAMAELFATEDAAHWLDLFSQAGVPAAPINTVRQALDHPVATAGGMRVVIDGIPMVGSPLRLSASPLRLERAPPTLGQHSDEIAREYGFVPELLRHEGAIR</sequence>
<dbReference type="AlphaFoldDB" id="A0A091AQD1"/>
<dbReference type="Pfam" id="PF02515">
    <property type="entry name" value="CoA_transf_3"/>
    <property type="match status" value="1"/>
</dbReference>